<reference evidence="2" key="1">
    <citation type="submission" date="2023-01" db="EMBL/GenBank/DDBJ databases">
        <title>Key to firefly adult light organ development and bioluminescence: homeobox transcription factors regulate luciferase expression and transportation to peroxisome.</title>
        <authorList>
            <person name="Fu X."/>
        </authorList>
    </citation>
    <scope>NUCLEOTIDE SEQUENCE [LARGE SCALE GENOMIC DNA]</scope>
</reference>
<name>A0AAN7PWS4_9COLE</name>
<dbReference type="EMBL" id="JARPUR010000003">
    <property type="protein sequence ID" value="KAK4879604.1"/>
    <property type="molecule type" value="Genomic_DNA"/>
</dbReference>
<accession>A0AAN7PWS4</accession>
<proteinExistence type="predicted"/>
<dbReference type="AlphaFoldDB" id="A0AAN7PWS4"/>
<evidence type="ECO:0000313" key="2">
    <source>
        <dbReference type="Proteomes" id="UP001353858"/>
    </source>
</evidence>
<evidence type="ECO:0000313" key="1">
    <source>
        <dbReference type="EMBL" id="KAK4879604.1"/>
    </source>
</evidence>
<gene>
    <name evidence="1" type="ORF">RN001_007750</name>
</gene>
<protein>
    <recommendedName>
        <fullName evidence="3">DUF659 domain-containing protein</fullName>
    </recommendedName>
</protein>
<comment type="caution">
    <text evidence="1">The sequence shown here is derived from an EMBL/GenBank/DDBJ whole genome shotgun (WGS) entry which is preliminary data.</text>
</comment>
<organism evidence="1 2">
    <name type="scientific">Aquatica leii</name>
    <dbReference type="NCBI Taxonomy" id="1421715"/>
    <lineage>
        <taxon>Eukaryota</taxon>
        <taxon>Metazoa</taxon>
        <taxon>Ecdysozoa</taxon>
        <taxon>Arthropoda</taxon>
        <taxon>Hexapoda</taxon>
        <taxon>Insecta</taxon>
        <taxon>Pterygota</taxon>
        <taxon>Neoptera</taxon>
        <taxon>Endopterygota</taxon>
        <taxon>Coleoptera</taxon>
        <taxon>Polyphaga</taxon>
        <taxon>Elateriformia</taxon>
        <taxon>Elateroidea</taxon>
        <taxon>Lampyridae</taxon>
        <taxon>Luciolinae</taxon>
        <taxon>Aquatica</taxon>
    </lineage>
</organism>
<dbReference type="Proteomes" id="UP001353858">
    <property type="component" value="Unassembled WGS sequence"/>
</dbReference>
<keyword evidence="2" id="KW-1185">Reference proteome</keyword>
<sequence length="135" mass="15061">MVKAAKTLKILYPNLVHVTCIAHALNKHQDVFRHTKNNAGTPLPPEPVVTRCGTWLETAKFYANNFESFKTVSNLLDDDALSAKHLKTLLVKPTVLSQLAFVDAHFDFLKPTITNSKCNGRLFSDSVELVNKVKV</sequence>
<evidence type="ECO:0008006" key="3">
    <source>
        <dbReference type="Google" id="ProtNLM"/>
    </source>
</evidence>